<keyword evidence="1" id="KW-0472">Membrane</keyword>
<reference evidence="3" key="1">
    <citation type="submission" date="2023-01" db="EMBL/GenBank/DDBJ databases">
        <title>Sulfurovum sp. XTW-4 genome assembly.</title>
        <authorList>
            <person name="Wang J."/>
        </authorList>
    </citation>
    <scope>NUCLEOTIDE SEQUENCE</scope>
    <source>
        <strain evidence="3">XTW-4</strain>
    </source>
</reference>
<organism evidence="3 4">
    <name type="scientific">Sulfurovum xiamenensis</name>
    <dbReference type="NCBI Taxonomy" id="3019066"/>
    <lineage>
        <taxon>Bacteria</taxon>
        <taxon>Pseudomonadati</taxon>
        <taxon>Campylobacterota</taxon>
        <taxon>Epsilonproteobacteria</taxon>
        <taxon>Campylobacterales</taxon>
        <taxon>Sulfurovaceae</taxon>
        <taxon>Sulfurovum</taxon>
    </lineage>
</organism>
<sequence length="682" mass="80153">MEFVDYVVAYWLVIKYLVFFAAIIILLSSIDDFFIDCYYWVRRIWRRFTVYKKHKPFNVNELYKYKEKPIAIMVPAWQEKGVIADMAALAASSFEYYNYHIFIGTYPNDPETQHDVDMVVEHYRNVHKVITRTPGPTNKSDCLNHIIEDIFLFEKEHNIEFEGFVLHDAEDLIHPLELKLFNHLIGKNDLIQIPVFPFEREWYDFTTGHYVDEFAENHGKDLIVRESILGFVPSAGVGTALSRKAIDKLKEIHNGDVFLIDTLTEDYNLGYELFHEDMKLIFVRIPAELEYTTRNSYGKEKNRKKQVLISVREFFPSTFRQAVRQKARWITGIALQGWQQLGWSNSVKTNYILYRDRKAILTNLANVLAYILVINILGMTLYTKITQDIWWFPPIIEKGDLLWYLLIINAFFFLNRIIQRMYFTHEVYGIKGALLSIPRIIWGNFINFFAMFKALAQFFKLKKEGKQIPWDKTTHDFPLRRKFHKKLGDILLEEKLIDQATLEQALEKQRSKQKALGRLLLEENIISETDLAKAMSIQSNLKYIHGISQDEVDIETMNKVDHYSLLENDIIILKTVDHVQPIISSGQVVDVVVDECKRKLSDRTELYITNESTIITIQKKVLFHDLSETEFSQLRSVLKKKMIPRGMVDEILEYRTQNNQDFITSCQHFGFLPDDQLTRIDA</sequence>
<feature type="transmembrane region" description="Helical" evidence="1">
    <location>
        <begin position="401"/>
        <end position="418"/>
    </location>
</feature>
<keyword evidence="1" id="KW-0812">Transmembrane</keyword>
<dbReference type="NCBIfam" id="NF011305">
    <property type="entry name" value="PRK14716.1-3"/>
    <property type="match status" value="1"/>
</dbReference>
<feature type="transmembrane region" description="Helical" evidence="1">
    <location>
        <begin position="16"/>
        <end position="41"/>
    </location>
</feature>
<dbReference type="InterPro" id="IPR001173">
    <property type="entry name" value="Glyco_trans_2-like"/>
</dbReference>
<dbReference type="EMBL" id="JAQIBC010000001">
    <property type="protein sequence ID" value="MDM5262865.1"/>
    <property type="molecule type" value="Genomic_DNA"/>
</dbReference>
<dbReference type="SUPFAM" id="SSF160246">
    <property type="entry name" value="EspE N-terminal domain-like"/>
    <property type="match status" value="1"/>
</dbReference>
<dbReference type="InterPro" id="IPR037257">
    <property type="entry name" value="T2SS_E_N_sf"/>
</dbReference>
<comment type="caution">
    <text evidence="3">The sequence shown here is derived from an EMBL/GenBank/DDBJ whole genome shotgun (WGS) entry which is preliminary data.</text>
</comment>
<dbReference type="RefSeq" id="WP_289401027.1">
    <property type="nucleotide sequence ID" value="NZ_JAQIBC010000001.1"/>
</dbReference>
<dbReference type="Pfam" id="PF13632">
    <property type="entry name" value="Glyco_trans_2_3"/>
    <property type="match status" value="1"/>
</dbReference>
<gene>
    <name evidence="3" type="ORF">PF327_01510</name>
</gene>
<dbReference type="GO" id="GO:0016740">
    <property type="term" value="F:transferase activity"/>
    <property type="evidence" value="ECO:0007669"/>
    <property type="project" value="UniProtKB-KW"/>
</dbReference>
<dbReference type="Proteomes" id="UP001169066">
    <property type="component" value="Unassembled WGS sequence"/>
</dbReference>
<proteinExistence type="predicted"/>
<keyword evidence="1" id="KW-1133">Transmembrane helix</keyword>
<keyword evidence="4" id="KW-1185">Reference proteome</keyword>
<protein>
    <submittedName>
        <fullName evidence="3">Glycosyl transferase family protein</fullName>
    </submittedName>
</protein>
<feature type="domain" description="Glycosyltransferase 2-like" evidence="2">
    <location>
        <begin position="164"/>
        <end position="379"/>
    </location>
</feature>
<evidence type="ECO:0000256" key="1">
    <source>
        <dbReference type="SAM" id="Phobius"/>
    </source>
</evidence>
<feature type="transmembrane region" description="Helical" evidence="1">
    <location>
        <begin position="360"/>
        <end position="381"/>
    </location>
</feature>
<dbReference type="NCBIfam" id="NF012033">
    <property type="entry name" value="PRK15489.1"/>
    <property type="match status" value="1"/>
</dbReference>
<evidence type="ECO:0000313" key="3">
    <source>
        <dbReference type="EMBL" id="MDM5262865.1"/>
    </source>
</evidence>
<evidence type="ECO:0000313" key="4">
    <source>
        <dbReference type="Proteomes" id="UP001169066"/>
    </source>
</evidence>
<name>A0ABT7QPE6_9BACT</name>
<accession>A0ABT7QPE6</accession>
<feature type="transmembrane region" description="Helical" evidence="1">
    <location>
        <begin position="439"/>
        <end position="459"/>
    </location>
</feature>
<keyword evidence="3" id="KW-0808">Transferase</keyword>
<evidence type="ECO:0000259" key="2">
    <source>
        <dbReference type="Pfam" id="PF13632"/>
    </source>
</evidence>